<gene>
    <name evidence="2" type="primary">Vigan.04G265500</name>
    <name evidence="2" type="ORF">VIGAN_04265500</name>
</gene>
<proteinExistence type="predicted"/>
<accession>A0A0S3RXJ8</accession>
<dbReference type="PANTHER" id="PTHR23272:SF166">
    <property type="entry name" value="ZINC FINGER BED DOMAIN-CONTAINING PROTEIN RICESLEEPER 2-LIKE ISOFORM X1"/>
    <property type="match status" value="1"/>
</dbReference>
<sequence length="138" mass="15926">MYKNESKSIIGKNEIDVYLDEPRIDDDDEDNEDFDVLKYWKTNEKKFAILSIMARDVFSIPITTVAPESAFSKGGHVLSKYRSSILLEHVQMLICTQNWLYGFSENPNYEIVEDIFGHEGIDESKLLEDVESLQHCGQ</sequence>
<dbReference type="GO" id="GO:0046983">
    <property type="term" value="F:protein dimerization activity"/>
    <property type="evidence" value="ECO:0007669"/>
    <property type="project" value="InterPro"/>
</dbReference>
<dbReference type="EMBL" id="AP015037">
    <property type="protein sequence ID" value="BAT85151.1"/>
    <property type="molecule type" value="Genomic_DNA"/>
</dbReference>
<dbReference type="Pfam" id="PF05699">
    <property type="entry name" value="Dimer_Tnp_hAT"/>
    <property type="match status" value="1"/>
</dbReference>
<dbReference type="InterPro" id="IPR012337">
    <property type="entry name" value="RNaseH-like_sf"/>
</dbReference>
<dbReference type="InterPro" id="IPR008906">
    <property type="entry name" value="HATC_C_dom"/>
</dbReference>
<dbReference type="Proteomes" id="UP000291084">
    <property type="component" value="Chromosome 4"/>
</dbReference>
<organism evidence="2 3">
    <name type="scientific">Vigna angularis var. angularis</name>
    <dbReference type="NCBI Taxonomy" id="157739"/>
    <lineage>
        <taxon>Eukaryota</taxon>
        <taxon>Viridiplantae</taxon>
        <taxon>Streptophyta</taxon>
        <taxon>Embryophyta</taxon>
        <taxon>Tracheophyta</taxon>
        <taxon>Spermatophyta</taxon>
        <taxon>Magnoliopsida</taxon>
        <taxon>eudicotyledons</taxon>
        <taxon>Gunneridae</taxon>
        <taxon>Pentapetalae</taxon>
        <taxon>rosids</taxon>
        <taxon>fabids</taxon>
        <taxon>Fabales</taxon>
        <taxon>Fabaceae</taxon>
        <taxon>Papilionoideae</taxon>
        <taxon>50 kb inversion clade</taxon>
        <taxon>NPAAA clade</taxon>
        <taxon>indigoferoid/millettioid clade</taxon>
        <taxon>Phaseoleae</taxon>
        <taxon>Vigna</taxon>
    </lineage>
</organism>
<name>A0A0S3RXJ8_PHAAN</name>
<evidence type="ECO:0000313" key="2">
    <source>
        <dbReference type="EMBL" id="BAT85151.1"/>
    </source>
</evidence>
<protein>
    <recommendedName>
        <fullName evidence="1">HAT C-terminal dimerisation domain-containing protein</fullName>
    </recommendedName>
</protein>
<keyword evidence="3" id="KW-1185">Reference proteome</keyword>
<dbReference type="SUPFAM" id="SSF53098">
    <property type="entry name" value="Ribonuclease H-like"/>
    <property type="match status" value="1"/>
</dbReference>
<dbReference type="OrthoDB" id="1427364at2759"/>
<dbReference type="AlphaFoldDB" id="A0A0S3RXJ8"/>
<dbReference type="PANTHER" id="PTHR23272">
    <property type="entry name" value="BED FINGER-RELATED"/>
    <property type="match status" value="1"/>
</dbReference>
<feature type="domain" description="HAT C-terminal dimerisation" evidence="1">
    <location>
        <begin position="14"/>
        <end position="100"/>
    </location>
</feature>
<evidence type="ECO:0000259" key="1">
    <source>
        <dbReference type="Pfam" id="PF05699"/>
    </source>
</evidence>
<reference evidence="2 3" key="1">
    <citation type="journal article" date="2015" name="Sci. Rep.">
        <title>The power of single molecule real-time sequencing technology in the de novo assembly of a eukaryotic genome.</title>
        <authorList>
            <person name="Sakai H."/>
            <person name="Naito K."/>
            <person name="Ogiso-Tanaka E."/>
            <person name="Takahashi Y."/>
            <person name="Iseki K."/>
            <person name="Muto C."/>
            <person name="Satou K."/>
            <person name="Teruya K."/>
            <person name="Shiroma A."/>
            <person name="Shimoji M."/>
            <person name="Hirano T."/>
            <person name="Itoh T."/>
            <person name="Kaga A."/>
            <person name="Tomooka N."/>
        </authorList>
    </citation>
    <scope>NUCLEOTIDE SEQUENCE [LARGE SCALE GENOMIC DNA]</scope>
    <source>
        <strain evidence="3">cv. Shumari</strain>
    </source>
</reference>
<evidence type="ECO:0000313" key="3">
    <source>
        <dbReference type="Proteomes" id="UP000291084"/>
    </source>
</evidence>